<dbReference type="InterPro" id="IPR004360">
    <property type="entry name" value="Glyas_Fos-R_dOase_dom"/>
</dbReference>
<dbReference type="Gene3D" id="3.10.180.10">
    <property type="entry name" value="2,3-Dihydroxybiphenyl 1,2-Dioxygenase, domain 1"/>
    <property type="match status" value="1"/>
</dbReference>
<evidence type="ECO:0000256" key="1">
    <source>
        <dbReference type="SAM" id="MobiDB-lite"/>
    </source>
</evidence>
<evidence type="ECO:0000259" key="2">
    <source>
        <dbReference type="PROSITE" id="PS51819"/>
    </source>
</evidence>
<feature type="region of interest" description="Disordered" evidence="1">
    <location>
        <begin position="1"/>
        <end position="28"/>
    </location>
</feature>
<dbReference type="RefSeq" id="WP_310316932.1">
    <property type="nucleotide sequence ID" value="NZ_JAVDWU010000005.1"/>
</dbReference>
<feature type="domain" description="VOC" evidence="2">
    <location>
        <begin position="34"/>
        <end position="161"/>
    </location>
</feature>
<protein>
    <submittedName>
        <fullName evidence="3">Enzyme related to lactoylglutathione lyase</fullName>
    </submittedName>
</protein>
<reference evidence="3 4" key="1">
    <citation type="submission" date="2023-07" db="EMBL/GenBank/DDBJ databases">
        <title>Sorghum-associated microbial communities from plants grown in Nebraska, USA.</title>
        <authorList>
            <person name="Schachtman D."/>
        </authorList>
    </citation>
    <scope>NUCLEOTIDE SEQUENCE [LARGE SCALE GENOMIC DNA]</scope>
    <source>
        <strain evidence="3 4">4249</strain>
    </source>
</reference>
<organism evidence="3 4">
    <name type="scientific">Hydrogenophaga palleronii</name>
    <dbReference type="NCBI Taxonomy" id="65655"/>
    <lineage>
        <taxon>Bacteria</taxon>
        <taxon>Pseudomonadati</taxon>
        <taxon>Pseudomonadota</taxon>
        <taxon>Betaproteobacteria</taxon>
        <taxon>Burkholderiales</taxon>
        <taxon>Comamonadaceae</taxon>
        <taxon>Hydrogenophaga</taxon>
    </lineage>
</organism>
<dbReference type="InterPro" id="IPR037523">
    <property type="entry name" value="VOC_core"/>
</dbReference>
<name>A0ABU1WPE9_9BURK</name>
<comment type="caution">
    <text evidence="3">The sequence shown here is derived from an EMBL/GenBank/DDBJ whole genome shotgun (WGS) entry which is preliminary data.</text>
</comment>
<evidence type="ECO:0000313" key="3">
    <source>
        <dbReference type="EMBL" id="MDR7150797.1"/>
    </source>
</evidence>
<keyword evidence="3" id="KW-0456">Lyase</keyword>
<proteinExistence type="predicted"/>
<dbReference type="InterPro" id="IPR029068">
    <property type="entry name" value="Glyas_Bleomycin-R_OHBP_Dase"/>
</dbReference>
<accession>A0ABU1WPE9</accession>
<dbReference type="InterPro" id="IPR052164">
    <property type="entry name" value="Anthracycline_SecMetBiosynth"/>
</dbReference>
<gene>
    <name evidence="3" type="ORF">J2W49_002760</name>
</gene>
<sequence>MSAAPGRSQASSHRSPKGEGTPVTAPAKATPMCPVVHFEMPYKDRERAARFYAAAFGWVPQMLGPEMGDYMLVTTAPPGERPGLPPQASLGAIHGGFFPYRAHLPMQHPSVVVGVEDVGAAMQRIRDAGGAVIGEPMAIPGVGQYVVFQDTEGNHNSIIQPDMPGEDCPAS</sequence>
<dbReference type="SUPFAM" id="SSF54593">
    <property type="entry name" value="Glyoxalase/Bleomycin resistance protein/Dihydroxybiphenyl dioxygenase"/>
    <property type="match status" value="1"/>
</dbReference>
<dbReference type="PANTHER" id="PTHR33993">
    <property type="entry name" value="GLYOXALASE-RELATED"/>
    <property type="match status" value="1"/>
</dbReference>
<dbReference type="Proteomes" id="UP001265700">
    <property type="component" value="Unassembled WGS sequence"/>
</dbReference>
<dbReference type="PROSITE" id="PS51819">
    <property type="entry name" value="VOC"/>
    <property type="match status" value="1"/>
</dbReference>
<dbReference type="GO" id="GO:0016829">
    <property type="term" value="F:lyase activity"/>
    <property type="evidence" value="ECO:0007669"/>
    <property type="project" value="UniProtKB-KW"/>
</dbReference>
<evidence type="ECO:0000313" key="4">
    <source>
        <dbReference type="Proteomes" id="UP001265700"/>
    </source>
</evidence>
<keyword evidence="4" id="KW-1185">Reference proteome</keyword>
<dbReference type="EMBL" id="JAVDWU010000005">
    <property type="protein sequence ID" value="MDR7150797.1"/>
    <property type="molecule type" value="Genomic_DNA"/>
</dbReference>
<dbReference type="Pfam" id="PF00903">
    <property type="entry name" value="Glyoxalase"/>
    <property type="match status" value="1"/>
</dbReference>